<gene>
    <name evidence="7 9" type="ORF">P152DRAFT_453878</name>
</gene>
<keyword evidence="5" id="KW-0503">Monooxygenase</keyword>
<dbReference type="InterPro" id="IPR050493">
    <property type="entry name" value="FAD-dep_Monooxygenase_BioMet"/>
</dbReference>
<dbReference type="Pfam" id="PF01494">
    <property type="entry name" value="FAD_binding_3"/>
    <property type="match status" value="1"/>
</dbReference>
<comment type="similarity">
    <text evidence="1">Belongs to the paxM FAD-dependent monooxygenase family.</text>
</comment>
<dbReference type="EMBL" id="ML975149">
    <property type="protein sequence ID" value="KAF1817298.1"/>
    <property type="molecule type" value="Genomic_DNA"/>
</dbReference>
<dbReference type="GeneID" id="54419039"/>
<reference evidence="7 9" key="1">
    <citation type="submission" date="2020-01" db="EMBL/GenBank/DDBJ databases">
        <authorList>
            <consortium name="DOE Joint Genome Institute"/>
            <person name="Haridas S."/>
            <person name="Albert R."/>
            <person name="Binder M."/>
            <person name="Bloem J."/>
            <person name="Labutti K."/>
            <person name="Salamov A."/>
            <person name="Andreopoulos B."/>
            <person name="Baker S.E."/>
            <person name="Barry K."/>
            <person name="Bills G."/>
            <person name="Bluhm B.H."/>
            <person name="Cannon C."/>
            <person name="Castanera R."/>
            <person name="Culley D.E."/>
            <person name="Daum C."/>
            <person name="Ezra D."/>
            <person name="Gonzalez J.B."/>
            <person name="Henrissat B."/>
            <person name="Kuo A."/>
            <person name="Liang C."/>
            <person name="Lipzen A."/>
            <person name="Lutzoni F."/>
            <person name="Magnuson J."/>
            <person name="Mondo S."/>
            <person name="Nolan M."/>
            <person name="Ohm R."/>
            <person name="Pangilinan J."/>
            <person name="Park H.-J."/>
            <person name="Ramirez L."/>
            <person name="Alfaro M."/>
            <person name="Sun H."/>
            <person name="Tritt A."/>
            <person name="Yoshinaga Y."/>
            <person name="Zwiers L.-H."/>
            <person name="Turgeon B.G."/>
            <person name="Goodwin S.B."/>
            <person name="Spatafora J.W."/>
            <person name="Crous P.W."/>
            <person name="Grigoriev I.V."/>
        </authorList>
    </citation>
    <scope>NUCLEOTIDE SEQUENCE</scope>
    <source>
        <strain evidence="7 9">CBS 781.70</strain>
    </source>
</reference>
<evidence type="ECO:0000313" key="8">
    <source>
        <dbReference type="Proteomes" id="UP000504638"/>
    </source>
</evidence>
<dbReference type="Proteomes" id="UP000504638">
    <property type="component" value="Unplaced"/>
</dbReference>
<evidence type="ECO:0000256" key="3">
    <source>
        <dbReference type="ARBA" id="ARBA00022827"/>
    </source>
</evidence>
<feature type="domain" description="FAD-binding" evidence="6">
    <location>
        <begin position="10"/>
        <end position="339"/>
    </location>
</feature>
<keyword evidence="8" id="KW-1185">Reference proteome</keyword>
<evidence type="ECO:0000313" key="9">
    <source>
        <dbReference type="RefSeq" id="XP_033538929.1"/>
    </source>
</evidence>
<dbReference type="PANTHER" id="PTHR13789:SF236">
    <property type="entry name" value="MONOOXYGENASE, PUTATIVE (AFU_ORTHOLOGUE AFUA_6G12060)-RELATED"/>
    <property type="match status" value="1"/>
</dbReference>
<dbReference type="InterPro" id="IPR036188">
    <property type="entry name" value="FAD/NAD-bd_sf"/>
</dbReference>
<dbReference type="GO" id="GO:0004497">
    <property type="term" value="F:monooxygenase activity"/>
    <property type="evidence" value="ECO:0007669"/>
    <property type="project" value="UniProtKB-KW"/>
</dbReference>
<dbReference type="SUPFAM" id="SSF54373">
    <property type="entry name" value="FAD-linked reductases, C-terminal domain"/>
    <property type="match status" value="1"/>
</dbReference>
<keyword evidence="2" id="KW-0285">Flavoprotein</keyword>
<evidence type="ECO:0000256" key="4">
    <source>
        <dbReference type="ARBA" id="ARBA00023002"/>
    </source>
</evidence>
<dbReference type="Gene3D" id="3.50.50.60">
    <property type="entry name" value="FAD/NAD(P)-binding domain"/>
    <property type="match status" value="1"/>
</dbReference>
<protein>
    <submittedName>
        <fullName evidence="7 9">FAD binding domain protein</fullName>
    </submittedName>
</protein>
<proteinExistence type="inferred from homology"/>
<dbReference type="OrthoDB" id="16820at2759"/>
<name>A0A6G1GGV0_9PEZI</name>
<keyword evidence="3" id="KW-0274">FAD</keyword>
<dbReference type="RefSeq" id="XP_033538929.1">
    <property type="nucleotide sequence ID" value="XM_033678469.1"/>
</dbReference>
<reference evidence="9" key="3">
    <citation type="submission" date="2025-04" db="UniProtKB">
        <authorList>
            <consortium name="RefSeq"/>
        </authorList>
    </citation>
    <scope>IDENTIFICATION</scope>
    <source>
        <strain evidence="9">CBS 781.70</strain>
    </source>
</reference>
<keyword evidence="4" id="KW-0560">Oxidoreductase</keyword>
<reference evidence="9" key="2">
    <citation type="submission" date="2020-04" db="EMBL/GenBank/DDBJ databases">
        <authorList>
            <consortium name="NCBI Genome Project"/>
        </authorList>
    </citation>
    <scope>NUCLEOTIDE SEQUENCE</scope>
    <source>
        <strain evidence="9">CBS 781.70</strain>
    </source>
</reference>
<evidence type="ECO:0000256" key="1">
    <source>
        <dbReference type="ARBA" id="ARBA00007992"/>
    </source>
</evidence>
<dbReference type="AlphaFoldDB" id="A0A6G1GGV0"/>
<dbReference type="PANTHER" id="PTHR13789">
    <property type="entry name" value="MONOOXYGENASE"/>
    <property type="match status" value="1"/>
</dbReference>
<dbReference type="SUPFAM" id="SSF51905">
    <property type="entry name" value="FAD/NAD(P)-binding domain"/>
    <property type="match status" value="1"/>
</dbReference>
<dbReference type="InterPro" id="IPR002938">
    <property type="entry name" value="FAD-bd"/>
</dbReference>
<evidence type="ECO:0000256" key="2">
    <source>
        <dbReference type="ARBA" id="ARBA00022630"/>
    </source>
</evidence>
<evidence type="ECO:0000256" key="5">
    <source>
        <dbReference type="ARBA" id="ARBA00023033"/>
    </source>
</evidence>
<dbReference type="PRINTS" id="PR00420">
    <property type="entry name" value="RNGMNOXGNASE"/>
</dbReference>
<accession>A0A6G1GGV0</accession>
<evidence type="ECO:0000259" key="6">
    <source>
        <dbReference type="Pfam" id="PF01494"/>
    </source>
</evidence>
<evidence type="ECO:0000313" key="7">
    <source>
        <dbReference type="EMBL" id="KAF1817298.1"/>
    </source>
</evidence>
<dbReference type="GO" id="GO:0071949">
    <property type="term" value="F:FAD binding"/>
    <property type="evidence" value="ECO:0007669"/>
    <property type="project" value="InterPro"/>
</dbReference>
<sequence>MRIFPPSGIEMLIVGGGIAGLTLAIESYRKGHKVRVIERRDNFDGLGDIFGISGPAFRSLLNWPGFYDRLLSQALRPEIHFYKYDGSWIYDMPGLEVNGRLLGFMLSRAHMHDCLFEYAKELGIPITFSQQVVEYSEDAERGFIKLSDGSVLSADIIVAADGVGSQSHTLISGRKTQPISSGYALYRATFNLQDALANPAVRAFWGDKPEYVSIFIGPDVHIVMGRNDARNTMCWLLTHKDTDNTSRESWSATTRASNALKFVAPELGWTEHIRALIRSTTNDECIDWRLMWRDPQPVWHSPRGRVIQAGDSCHPFLPSSGSGAVMAMEDAYSLAACLQLAGKEGISLGVRVHNRLRFERVACAQKMGFKARHTWHQGNWDEIHRNPAAVLRTMGKWLFMHDAEGYAYENFGKCLGEILNGARFENTNIPPGYMYKPWTAQELVDKSAAGEDILDEGDWS</sequence>
<organism evidence="7">
    <name type="scientific">Eremomyces bilateralis CBS 781.70</name>
    <dbReference type="NCBI Taxonomy" id="1392243"/>
    <lineage>
        <taxon>Eukaryota</taxon>
        <taxon>Fungi</taxon>
        <taxon>Dikarya</taxon>
        <taxon>Ascomycota</taxon>
        <taxon>Pezizomycotina</taxon>
        <taxon>Dothideomycetes</taxon>
        <taxon>Dothideomycetes incertae sedis</taxon>
        <taxon>Eremomycetales</taxon>
        <taxon>Eremomycetaceae</taxon>
        <taxon>Eremomyces</taxon>
    </lineage>
</organism>